<keyword evidence="2" id="KW-1185">Reference proteome</keyword>
<dbReference type="Proteomes" id="UP000270296">
    <property type="component" value="Unassembled WGS sequence"/>
</dbReference>
<reference evidence="3" key="1">
    <citation type="submission" date="2016-06" db="UniProtKB">
        <authorList>
            <consortium name="WormBaseParasite"/>
        </authorList>
    </citation>
    <scope>IDENTIFICATION</scope>
</reference>
<organism evidence="3">
    <name type="scientific">Soboliphyme baturini</name>
    <dbReference type="NCBI Taxonomy" id="241478"/>
    <lineage>
        <taxon>Eukaryota</taxon>
        <taxon>Metazoa</taxon>
        <taxon>Ecdysozoa</taxon>
        <taxon>Nematoda</taxon>
        <taxon>Enoplea</taxon>
        <taxon>Dorylaimia</taxon>
        <taxon>Dioctophymatida</taxon>
        <taxon>Dioctophymatoidea</taxon>
        <taxon>Soboliphymatidae</taxon>
        <taxon>Soboliphyme</taxon>
    </lineage>
</organism>
<dbReference type="WBParaSite" id="SBAD_0000366301-mRNA-1">
    <property type="protein sequence ID" value="SBAD_0000366301-mRNA-1"/>
    <property type="gene ID" value="SBAD_0000366301"/>
</dbReference>
<evidence type="ECO:0000313" key="1">
    <source>
        <dbReference type="EMBL" id="VDP01373.1"/>
    </source>
</evidence>
<protein>
    <submittedName>
        <fullName evidence="3">GAGA-binding transcriptional activator</fullName>
    </submittedName>
</protein>
<proteinExistence type="predicted"/>
<gene>
    <name evidence="1" type="ORF">SBAD_LOCUS3504</name>
</gene>
<name>A0A183IIQ9_9BILA</name>
<dbReference type="OrthoDB" id="410104at2759"/>
<evidence type="ECO:0000313" key="2">
    <source>
        <dbReference type="Proteomes" id="UP000270296"/>
    </source>
</evidence>
<accession>A0A183IIQ9</accession>
<evidence type="ECO:0000313" key="3">
    <source>
        <dbReference type="WBParaSite" id="SBAD_0000366301-mRNA-1"/>
    </source>
</evidence>
<sequence>MRKVVARGGVKLQKTCRYCSIAGQEVKPANGLIKRTAGGVKRRKKLFQTDDLREDESGTHALAMFNLLFVGWKNVLSAVDYKSLWTVLVEQGVDTSCINLLKEANSGCCTNNTLLVVRYPDRIPVAKGIKRGQSSFKVFTPSKNIPARSSPALPSTAQAGGRLRQMRKVADQNLLIALCQAGAWQHNDA</sequence>
<reference evidence="1 2" key="2">
    <citation type="submission" date="2018-11" db="EMBL/GenBank/DDBJ databases">
        <authorList>
            <consortium name="Pathogen Informatics"/>
        </authorList>
    </citation>
    <scope>NUCLEOTIDE SEQUENCE [LARGE SCALE GENOMIC DNA]</scope>
</reference>
<dbReference type="AlphaFoldDB" id="A0A183IIQ9"/>
<dbReference type="EMBL" id="UZAM01007783">
    <property type="protein sequence ID" value="VDP01373.1"/>
    <property type="molecule type" value="Genomic_DNA"/>
</dbReference>